<dbReference type="RefSeq" id="WP_201945261.1">
    <property type="nucleotide sequence ID" value="NZ_JAERRJ010000003.1"/>
</dbReference>
<proteinExistence type="predicted"/>
<comment type="caution">
    <text evidence="5">The sequence shown here is derived from an EMBL/GenBank/DDBJ whole genome shotgun (WGS) entry which is preliminary data.</text>
</comment>
<evidence type="ECO:0000259" key="4">
    <source>
        <dbReference type="PROSITE" id="PS50043"/>
    </source>
</evidence>
<name>A0ABS1M1F5_9NOCA</name>
<accession>A0ABS1M1F5</accession>
<keyword evidence="2" id="KW-0238">DNA-binding</keyword>
<dbReference type="Gene3D" id="1.10.10.10">
    <property type="entry name" value="Winged helix-like DNA-binding domain superfamily/Winged helix DNA-binding domain"/>
    <property type="match status" value="1"/>
</dbReference>
<dbReference type="PANTHER" id="PTHR44688">
    <property type="entry name" value="DNA-BINDING TRANSCRIPTIONAL ACTIVATOR DEVR_DOSR"/>
    <property type="match status" value="1"/>
</dbReference>
<dbReference type="SMART" id="SM00421">
    <property type="entry name" value="HTH_LUXR"/>
    <property type="match status" value="1"/>
</dbReference>
<evidence type="ECO:0000313" key="5">
    <source>
        <dbReference type="EMBL" id="MBL1074369.1"/>
    </source>
</evidence>
<sequence>MTTPALARLDAPQLTPRELEIARLAGDGLANREIAERLVLSVRTVENTLHTVYQKLGVSNRAELGTLLRSGTSAPGGGTSR</sequence>
<keyword evidence="6" id="KW-1185">Reference proteome</keyword>
<gene>
    <name evidence="5" type="ORF">JK358_08160</name>
</gene>
<evidence type="ECO:0000256" key="1">
    <source>
        <dbReference type="ARBA" id="ARBA00023015"/>
    </source>
</evidence>
<evidence type="ECO:0000256" key="2">
    <source>
        <dbReference type="ARBA" id="ARBA00023125"/>
    </source>
</evidence>
<dbReference type="Proteomes" id="UP000602198">
    <property type="component" value="Unassembled WGS sequence"/>
</dbReference>
<organism evidence="5 6">
    <name type="scientific">Nocardia acididurans</name>
    <dbReference type="NCBI Taxonomy" id="2802282"/>
    <lineage>
        <taxon>Bacteria</taxon>
        <taxon>Bacillati</taxon>
        <taxon>Actinomycetota</taxon>
        <taxon>Actinomycetes</taxon>
        <taxon>Mycobacteriales</taxon>
        <taxon>Nocardiaceae</taxon>
        <taxon>Nocardia</taxon>
    </lineage>
</organism>
<feature type="domain" description="HTH luxR-type" evidence="4">
    <location>
        <begin position="7"/>
        <end position="72"/>
    </location>
</feature>
<dbReference type="PANTHER" id="PTHR44688:SF16">
    <property type="entry name" value="DNA-BINDING TRANSCRIPTIONAL ACTIVATOR DEVR_DOSR"/>
    <property type="match status" value="1"/>
</dbReference>
<dbReference type="InterPro" id="IPR036388">
    <property type="entry name" value="WH-like_DNA-bd_sf"/>
</dbReference>
<dbReference type="CDD" id="cd06170">
    <property type="entry name" value="LuxR_C_like"/>
    <property type="match status" value="1"/>
</dbReference>
<dbReference type="Pfam" id="PF00196">
    <property type="entry name" value="GerE"/>
    <property type="match status" value="1"/>
</dbReference>
<evidence type="ECO:0000313" key="6">
    <source>
        <dbReference type="Proteomes" id="UP000602198"/>
    </source>
</evidence>
<dbReference type="EMBL" id="JAERRJ010000003">
    <property type="protein sequence ID" value="MBL1074369.1"/>
    <property type="molecule type" value="Genomic_DNA"/>
</dbReference>
<evidence type="ECO:0000256" key="3">
    <source>
        <dbReference type="ARBA" id="ARBA00023163"/>
    </source>
</evidence>
<dbReference type="InterPro" id="IPR000792">
    <property type="entry name" value="Tscrpt_reg_LuxR_C"/>
</dbReference>
<keyword evidence="1" id="KW-0805">Transcription regulation</keyword>
<dbReference type="PROSITE" id="PS50043">
    <property type="entry name" value="HTH_LUXR_2"/>
    <property type="match status" value="1"/>
</dbReference>
<dbReference type="SUPFAM" id="SSF46894">
    <property type="entry name" value="C-terminal effector domain of the bipartite response regulators"/>
    <property type="match status" value="1"/>
</dbReference>
<keyword evidence="3" id="KW-0804">Transcription</keyword>
<reference evidence="5 6" key="1">
    <citation type="submission" date="2021-01" db="EMBL/GenBank/DDBJ databases">
        <title>WGS of actinomycetes isolated from Thailand.</title>
        <authorList>
            <person name="Thawai C."/>
        </authorList>
    </citation>
    <scope>NUCLEOTIDE SEQUENCE [LARGE SCALE GENOMIC DNA]</scope>
    <source>
        <strain evidence="5 6">LPG 2</strain>
    </source>
</reference>
<protein>
    <submittedName>
        <fullName evidence="5">Helix-turn-helix transcriptional regulator</fullName>
    </submittedName>
</protein>
<dbReference type="InterPro" id="IPR016032">
    <property type="entry name" value="Sig_transdc_resp-reg_C-effctor"/>
</dbReference>
<dbReference type="PRINTS" id="PR00038">
    <property type="entry name" value="HTHLUXR"/>
</dbReference>